<feature type="region of interest" description="Disordered" evidence="1">
    <location>
        <begin position="280"/>
        <end position="355"/>
    </location>
</feature>
<dbReference type="AlphaFoldDB" id="A0A4D4JGP6"/>
<keyword evidence="3" id="KW-1185">Reference proteome</keyword>
<gene>
    <name evidence="2" type="ORF">GTS_51120</name>
</gene>
<evidence type="ECO:0000313" key="3">
    <source>
        <dbReference type="Proteomes" id="UP000298860"/>
    </source>
</evidence>
<reference evidence="3" key="1">
    <citation type="submission" date="2019-04" db="EMBL/GenBank/DDBJ databases">
        <title>Draft genome sequence of Pseudonocardiaceae bacterium SL3-2-4.</title>
        <authorList>
            <person name="Ningsih F."/>
            <person name="Yokota A."/>
            <person name="Sakai Y."/>
            <person name="Nanatani K."/>
            <person name="Yabe S."/>
            <person name="Oetari A."/>
            <person name="Sjamsuridzal W."/>
        </authorList>
    </citation>
    <scope>NUCLEOTIDE SEQUENCE [LARGE SCALE GENOMIC DNA]</scope>
    <source>
        <strain evidence="3">SL3-2-4</strain>
    </source>
</reference>
<dbReference type="Proteomes" id="UP000298860">
    <property type="component" value="Unassembled WGS sequence"/>
</dbReference>
<feature type="compositionally biased region" description="Gly residues" evidence="1">
    <location>
        <begin position="345"/>
        <end position="355"/>
    </location>
</feature>
<protein>
    <submittedName>
        <fullName evidence="2">Uncharacterized protein</fullName>
    </submittedName>
</protein>
<dbReference type="EMBL" id="BJFL01000044">
    <property type="protein sequence ID" value="GDY33479.1"/>
    <property type="molecule type" value="Genomic_DNA"/>
</dbReference>
<feature type="compositionally biased region" description="Basic and acidic residues" evidence="1">
    <location>
        <begin position="284"/>
        <end position="305"/>
    </location>
</feature>
<name>A0A4D4JGP6_9PSEU</name>
<dbReference type="RefSeq" id="WP_137816419.1">
    <property type="nucleotide sequence ID" value="NZ_BJFL01000044.1"/>
</dbReference>
<comment type="caution">
    <text evidence="2">The sequence shown here is derived from an EMBL/GenBank/DDBJ whole genome shotgun (WGS) entry which is preliminary data.</text>
</comment>
<dbReference type="OrthoDB" id="3556300at2"/>
<evidence type="ECO:0000256" key="1">
    <source>
        <dbReference type="SAM" id="MobiDB-lite"/>
    </source>
</evidence>
<accession>A0A4D4JGP6</accession>
<proteinExistence type="predicted"/>
<evidence type="ECO:0000313" key="2">
    <source>
        <dbReference type="EMBL" id="GDY33479.1"/>
    </source>
</evidence>
<organism evidence="2 3">
    <name type="scientific">Gandjariella thermophila</name>
    <dbReference type="NCBI Taxonomy" id="1931992"/>
    <lineage>
        <taxon>Bacteria</taxon>
        <taxon>Bacillati</taxon>
        <taxon>Actinomycetota</taxon>
        <taxon>Actinomycetes</taxon>
        <taxon>Pseudonocardiales</taxon>
        <taxon>Pseudonocardiaceae</taxon>
        <taxon>Gandjariella</taxon>
    </lineage>
</organism>
<sequence>MGTDPWARARPQRMRRLRGWWRRRRMDRDAWIDQPLGAEALDAEPPVAPERPARPTVVASGTTTFSVSLPSSLAGLTFEAQFTADWAEEDGGGLGHPDPEAVVRHAVCERASRITARASVTEYQRVLDELNTRLGFAAEVEGTRLRVRSVRTRLSVHPDQLALAQRFAEVQRARSVRDVERRLELDELRHLRDTLLADPSNATVWWFRRHQDEPERIPEMAEHFHRAAAAIDASRRQAGEQVAAVLDELLRDTGRDGPWQLLPVLRHALDRLGRPDLAAQLPRAAERSEPAEDGRDGAGGRHRVTDQGAPEDAEATEPREAPAEGTGEPSAGTGQSGEVAEPSGEGTGQPGETAG</sequence>